<dbReference type="RefSeq" id="WP_341839464.1">
    <property type="nucleotide sequence ID" value="NZ_CP149792.1"/>
</dbReference>
<dbReference type="PANTHER" id="PTHR11014:SF63">
    <property type="entry name" value="METALLOPEPTIDASE, PUTATIVE (AFU_ORTHOLOGUE AFUA_6G09600)-RELATED"/>
    <property type="match status" value="1"/>
</dbReference>
<dbReference type="Gene3D" id="3.40.630.10">
    <property type="entry name" value="Zn peptidases"/>
    <property type="match status" value="1"/>
</dbReference>
<dbReference type="SUPFAM" id="SSF55031">
    <property type="entry name" value="Bacterial exopeptidase dimerisation domain"/>
    <property type="match status" value="1"/>
</dbReference>
<dbReference type="PANTHER" id="PTHR11014">
    <property type="entry name" value="PEPTIDASE M20 FAMILY MEMBER"/>
    <property type="match status" value="1"/>
</dbReference>
<sequence>MLKEKIRDIARSLQDNAVATRRHLHANPELSFMEEKTAAFLAAKLDALGIPYERMAGTGLVAIMEGTKGPSDAVIALRADIDALPITELNDVPYKSQSPGVMHACGHDVHTTSLLGVAEILLQLRHEFSGRVKFIFQPGEECIPGGASLMIKEGVLQNPAPARILGQHVMPELPVGKIGMRAGRYMASADEIYIEVYGKGGHGAMPHTTVDPVIIASHMIIAFQQIVSRNANPTMPSVLSIGKVIADGAHNVIPDKVIIDGTFRTLDETWRFDAHDRIRKLAHAIAEGMGGSCEVDIRVGYPVLINHEALTAEVRALTEEYMGADNVVDLPIWMAAEDFASYSQVADACFYRLGVGNEERRITSGLHTATFDADERSLEIGAGLMAWLALRSLGAS</sequence>
<dbReference type="Pfam" id="PF07687">
    <property type="entry name" value="M20_dimer"/>
    <property type="match status" value="1"/>
</dbReference>
<organism evidence="3 4">
    <name type="scientific">Chitinophaga caseinilytica</name>
    <dbReference type="NCBI Taxonomy" id="2267521"/>
    <lineage>
        <taxon>Bacteria</taxon>
        <taxon>Pseudomonadati</taxon>
        <taxon>Bacteroidota</taxon>
        <taxon>Chitinophagia</taxon>
        <taxon>Chitinophagales</taxon>
        <taxon>Chitinophagaceae</taxon>
        <taxon>Chitinophaga</taxon>
    </lineage>
</organism>
<dbReference type="CDD" id="cd03886">
    <property type="entry name" value="M20_Acy1"/>
    <property type="match status" value="1"/>
</dbReference>
<evidence type="ECO:0000313" key="4">
    <source>
        <dbReference type="Proteomes" id="UP001449657"/>
    </source>
</evidence>
<keyword evidence="4" id="KW-1185">Reference proteome</keyword>
<dbReference type="NCBIfam" id="TIGR01891">
    <property type="entry name" value="amidohydrolases"/>
    <property type="match status" value="1"/>
</dbReference>
<name>A0ABZ2Z1Z2_9BACT</name>
<dbReference type="Proteomes" id="UP001449657">
    <property type="component" value="Chromosome"/>
</dbReference>
<protein>
    <submittedName>
        <fullName evidence="3">M20 family metallopeptidase</fullName>
    </submittedName>
</protein>
<accession>A0ABZ2Z1Z2</accession>
<evidence type="ECO:0000256" key="1">
    <source>
        <dbReference type="ARBA" id="ARBA00022801"/>
    </source>
</evidence>
<dbReference type="Pfam" id="PF01546">
    <property type="entry name" value="Peptidase_M20"/>
    <property type="match status" value="1"/>
</dbReference>
<evidence type="ECO:0000259" key="2">
    <source>
        <dbReference type="Pfam" id="PF07687"/>
    </source>
</evidence>
<feature type="domain" description="Peptidase M20 dimerisation" evidence="2">
    <location>
        <begin position="193"/>
        <end position="282"/>
    </location>
</feature>
<proteinExistence type="predicted"/>
<reference evidence="3 4" key="1">
    <citation type="submission" date="2024-03" db="EMBL/GenBank/DDBJ databases">
        <title>Chitinophaga caseinilytica sp. nov., a casein hydrolysing bacterium isolated from forest soil.</title>
        <authorList>
            <person name="Lee D.S."/>
            <person name="Han D.M."/>
            <person name="Baek J.H."/>
            <person name="Choi D.G."/>
            <person name="Jeon J.H."/>
            <person name="Jeon C.O."/>
        </authorList>
    </citation>
    <scope>NUCLEOTIDE SEQUENCE [LARGE SCALE GENOMIC DNA]</scope>
    <source>
        <strain evidence="3 4">KACC 19118</strain>
    </source>
</reference>
<dbReference type="SUPFAM" id="SSF53187">
    <property type="entry name" value="Zn-dependent exopeptidases"/>
    <property type="match status" value="1"/>
</dbReference>
<dbReference type="InterPro" id="IPR017439">
    <property type="entry name" value="Amidohydrolase"/>
</dbReference>
<dbReference type="PIRSF" id="PIRSF005962">
    <property type="entry name" value="Pept_M20D_amidohydro"/>
    <property type="match status" value="1"/>
</dbReference>
<dbReference type="InterPro" id="IPR011650">
    <property type="entry name" value="Peptidase_M20_dimer"/>
</dbReference>
<keyword evidence="1" id="KW-0378">Hydrolase</keyword>
<dbReference type="EMBL" id="CP150096">
    <property type="protein sequence ID" value="WZN44696.1"/>
    <property type="molecule type" value="Genomic_DNA"/>
</dbReference>
<dbReference type="InterPro" id="IPR036264">
    <property type="entry name" value="Bact_exopeptidase_dim_dom"/>
</dbReference>
<gene>
    <name evidence="3" type="ORF">WJU22_17515</name>
</gene>
<dbReference type="InterPro" id="IPR002933">
    <property type="entry name" value="Peptidase_M20"/>
</dbReference>
<evidence type="ECO:0000313" key="3">
    <source>
        <dbReference type="EMBL" id="WZN44696.1"/>
    </source>
</evidence>
<dbReference type="Gene3D" id="3.30.70.360">
    <property type="match status" value="1"/>
</dbReference>